<dbReference type="CDD" id="cd03443">
    <property type="entry name" value="PaaI_thioesterase"/>
    <property type="match status" value="1"/>
</dbReference>
<evidence type="ECO:0000313" key="5">
    <source>
        <dbReference type="Proteomes" id="UP001378592"/>
    </source>
</evidence>
<dbReference type="PANTHER" id="PTHR21660:SF1">
    <property type="entry name" value="ACYL-COENZYME A THIOESTERASE 13"/>
    <property type="match status" value="1"/>
</dbReference>
<dbReference type="InterPro" id="IPR039298">
    <property type="entry name" value="ACOT13"/>
</dbReference>
<accession>A0AAN9V0R1</accession>
<proteinExistence type="inferred from homology"/>
<dbReference type="GO" id="GO:0047617">
    <property type="term" value="F:fatty acyl-CoA hydrolase activity"/>
    <property type="evidence" value="ECO:0007669"/>
    <property type="project" value="InterPro"/>
</dbReference>
<dbReference type="SUPFAM" id="SSF54637">
    <property type="entry name" value="Thioesterase/thiol ester dehydrase-isomerase"/>
    <property type="match status" value="1"/>
</dbReference>
<keyword evidence="2" id="KW-0378">Hydrolase</keyword>
<name>A0AAN9V0R1_9ORTH</name>
<comment type="similarity">
    <text evidence="1">Belongs to the thioesterase PaaI family.</text>
</comment>
<feature type="domain" description="Thioesterase" evidence="3">
    <location>
        <begin position="55"/>
        <end position="126"/>
    </location>
</feature>
<reference evidence="4 5" key="1">
    <citation type="submission" date="2024-03" db="EMBL/GenBank/DDBJ databases">
        <title>The genome assembly and annotation of the cricket Gryllus longicercus Weissman &amp; Gray.</title>
        <authorList>
            <person name="Szrajer S."/>
            <person name="Gray D."/>
            <person name="Ylla G."/>
        </authorList>
    </citation>
    <scope>NUCLEOTIDE SEQUENCE [LARGE SCALE GENOMIC DNA]</scope>
    <source>
        <strain evidence="4">DAG 2021-001</strain>
        <tissue evidence="4">Whole body minus gut</tissue>
    </source>
</reference>
<dbReference type="PANTHER" id="PTHR21660">
    <property type="entry name" value="THIOESTERASE SUPERFAMILY MEMBER-RELATED"/>
    <property type="match status" value="1"/>
</dbReference>
<evidence type="ECO:0000259" key="3">
    <source>
        <dbReference type="Pfam" id="PF03061"/>
    </source>
</evidence>
<dbReference type="NCBIfam" id="TIGR00369">
    <property type="entry name" value="unchar_dom_1"/>
    <property type="match status" value="1"/>
</dbReference>
<comment type="caution">
    <text evidence="4">The sequence shown here is derived from an EMBL/GenBank/DDBJ whole genome shotgun (WGS) entry which is preliminary data.</text>
</comment>
<evidence type="ECO:0000256" key="1">
    <source>
        <dbReference type="ARBA" id="ARBA00008324"/>
    </source>
</evidence>
<dbReference type="InterPro" id="IPR003736">
    <property type="entry name" value="PAAI_dom"/>
</dbReference>
<evidence type="ECO:0000256" key="2">
    <source>
        <dbReference type="ARBA" id="ARBA00022801"/>
    </source>
</evidence>
<dbReference type="Gene3D" id="3.10.129.10">
    <property type="entry name" value="Hotdog Thioesterase"/>
    <property type="match status" value="1"/>
</dbReference>
<organism evidence="4 5">
    <name type="scientific">Gryllus longicercus</name>
    <dbReference type="NCBI Taxonomy" id="2509291"/>
    <lineage>
        <taxon>Eukaryota</taxon>
        <taxon>Metazoa</taxon>
        <taxon>Ecdysozoa</taxon>
        <taxon>Arthropoda</taxon>
        <taxon>Hexapoda</taxon>
        <taxon>Insecta</taxon>
        <taxon>Pterygota</taxon>
        <taxon>Neoptera</taxon>
        <taxon>Polyneoptera</taxon>
        <taxon>Orthoptera</taxon>
        <taxon>Ensifera</taxon>
        <taxon>Gryllidea</taxon>
        <taxon>Grylloidea</taxon>
        <taxon>Gryllidae</taxon>
        <taxon>Gryllinae</taxon>
        <taxon>Gryllus</taxon>
    </lineage>
</organism>
<dbReference type="EMBL" id="JAZDUA010000754">
    <property type="protein sequence ID" value="KAK7789452.1"/>
    <property type="molecule type" value="Genomic_DNA"/>
</dbReference>
<evidence type="ECO:0000313" key="4">
    <source>
        <dbReference type="EMBL" id="KAK7789452.1"/>
    </source>
</evidence>
<dbReference type="Pfam" id="PF03061">
    <property type="entry name" value="4HBT"/>
    <property type="match status" value="1"/>
</dbReference>
<gene>
    <name evidence="4" type="ORF">R5R35_012648</name>
</gene>
<keyword evidence="5" id="KW-1185">Reference proteome</keyword>
<dbReference type="InterPro" id="IPR029069">
    <property type="entry name" value="HotDog_dom_sf"/>
</dbReference>
<dbReference type="AlphaFoldDB" id="A0AAN9V0R1"/>
<dbReference type="FunFam" id="3.10.129.10:FF:000033">
    <property type="entry name" value="acyl-coenzyme A thioesterase 13"/>
    <property type="match status" value="1"/>
</dbReference>
<sequence length="144" mass="14910">MAAAGKGAKALETILKIMTQNGGFDRVLQGFKVLEGGAGACVAEIEVGKEHLNKGGSLHGGFTATAVDVISTCALMTQGDGVPGVSVDLHVTYLKAARPGDKVIFDATTIKAGKTLAFLKVDVKDKLNGDIIARGSHTKYIGRK</sequence>
<protein>
    <recommendedName>
        <fullName evidence="3">Thioesterase domain-containing protein</fullName>
    </recommendedName>
</protein>
<dbReference type="InterPro" id="IPR006683">
    <property type="entry name" value="Thioestr_dom"/>
</dbReference>
<dbReference type="Proteomes" id="UP001378592">
    <property type="component" value="Unassembled WGS sequence"/>
</dbReference>